<protein>
    <submittedName>
        <fullName evidence="3">Histidine kinase-like protein</fullName>
    </submittedName>
</protein>
<dbReference type="CDD" id="cd16936">
    <property type="entry name" value="HATPase_RsbW-like"/>
    <property type="match status" value="1"/>
</dbReference>
<evidence type="ECO:0000259" key="2">
    <source>
        <dbReference type="SMART" id="SM00331"/>
    </source>
</evidence>
<proteinExistence type="predicted"/>
<dbReference type="InterPro" id="IPR036457">
    <property type="entry name" value="PPM-type-like_dom_sf"/>
</dbReference>
<organism evidence="3 4">
    <name type="scientific">Bogoriella caseilytica</name>
    <dbReference type="NCBI Taxonomy" id="56055"/>
    <lineage>
        <taxon>Bacteria</taxon>
        <taxon>Bacillati</taxon>
        <taxon>Actinomycetota</taxon>
        <taxon>Actinomycetes</taxon>
        <taxon>Micrococcales</taxon>
        <taxon>Bogoriellaceae</taxon>
        <taxon>Bogoriella</taxon>
    </lineage>
</organism>
<dbReference type="EMBL" id="RKHK01000001">
    <property type="protein sequence ID" value="ROR72569.1"/>
    <property type="molecule type" value="Genomic_DNA"/>
</dbReference>
<dbReference type="InterPro" id="IPR036890">
    <property type="entry name" value="HATPase_C_sf"/>
</dbReference>
<dbReference type="SUPFAM" id="SSF81606">
    <property type="entry name" value="PP2C-like"/>
    <property type="match status" value="1"/>
</dbReference>
<dbReference type="PANTHER" id="PTHR43156:SF2">
    <property type="entry name" value="STAGE II SPORULATION PROTEIN E"/>
    <property type="match status" value="1"/>
</dbReference>
<dbReference type="SUPFAM" id="SSF55874">
    <property type="entry name" value="ATPase domain of HSP90 chaperone/DNA topoisomerase II/histidine kinase"/>
    <property type="match status" value="1"/>
</dbReference>
<dbReference type="Pfam" id="PF13581">
    <property type="entry name" value="HATPase_c_2"/>
    <property type="match status" value="1"/>
</dbReference>
<keyword evidence="1" id="KW-0378">Hydrolase</keyword>
<dbReference type="RefSeq" id="WP_170163187.1">
    <property type="nucleotide sequence ID" value="NZ_RKHK01000001.1"/>
</dbReference>
<dbReference type="Pfam" id="PF07228">
    <property type="entry name" value="SpoIIE"/>
    <property type="match status" value="1"/>
</dbReference>
<dbReference type="InterPro" id="IPR003594">
    <property type="entry name" value="HATPase_dom"/>
</dbReference>
<keyword evidence="4" id="KW-1185">Reference proteome</keyword>
<dbReference type="AlphaFoldDB" id="A0A3N2BBD5"/>
<dbReference type="GO" id="GO:0016301">
    <property type="term" value="F:kinase activity"/>
    <property type="evidence" value="ECO:0007669"/>
    <property type="project" value="UniProtKB-KW"/>
</dbReference>
<evidence type="ECO:0000313" key="4">
    <source>
        <dbReference type="Proteomes" id="UP000280668"/>
    </source>
</evidence>
<gene>
    <name evidence="3" type="ORF">EDD31_0924</name>
</gene>
<comment type="caution">
    <text evidence="3">The sequence shown here is derived from an EMBL/GenBank/DDBJ whole genome shotgun (WGS) entry which is preliminary data.</text>
</comment>
<keyword evidence="3" id="KW-0418">Kinase</keyword>
<sequence>MLSAQRSAGTHRVALANEAALSAFDLQRADLDLDAEELFARSGMDEGFSRELMAALDRQDGELDEDGEPRARAEVTESAPKRWRGPTQLTTAITNREGRRSWISLTLTPVTAPELGPEGHVIVIRDVSAQVEHAHVDQMRLEIERRARLALSILARVSDILAEPDPQGALRHVADLVTPRVVAWCGFFALGRDLEAIHDVVTRLPARRDRGTVDSADDPVLSLLEATSMRTVRLEPGHQAERGTVTARLQELLAPHLEDHPDAEGSVLVFPVLGRMRTLGLFVALPYRGPASTQIAGPVGSPEPSAAVAILPEEVGTVLELVARRVGMAMDNAELYYREHLAAETLQRSMLPEQAEIDGLDVWSYYAPSVEHAQVGGDWYDVVELDDETVLVVVGDVTGHDLEAAAAMGQLRSIVRAYAQDLREPGAVLDRVDALVTSMHLSRSASLVLFTLTRHPESTGDDETWVARYSRAGHLPALVRHSGGVDALEGAAGALVGFGRGDRCSAERTLRPGDCLVLYTDGLVERRNQGMREGLERLIALAGTVDGADAAAMGEELLQLATEPEDDIALVVIRVPDTRYEPAENRQRRRRWPLAPSGESISRARAELRATCAAWGVQATGELELVVSELVTNAVLHGRGLVEFRLLAVSGGLRVEVEDGDPTPPVIRDQTSGRVGGYGMHIVEQLAEWGWRPTPGGKVVWAKVRVESAAG</sequence>
<dbReference type="Proteomes" id="UP000280668">
    <property type="component" value="Unassembled WGS sequence"/>
</dbReference>
<dbReference type="SMART" id="SM00331">
    <property type="entry name" value="PP2C_SIG"/>
    <property type="match status" value="1"/>
</dbReference>
<accession>A0A3N2BBD5</accession>
<dbReference type="Gene3D" id="3.30.450.20">
    <property type="entry name" value="PAS domain"/>
    <property type="match status" value="1"/>
</dbReference>
<dbReference type="InterPro" id="IPR052016">
    <property type="entry name" value="Bact_Sigma-Reg"/>
</dbReference>
<reference evidence="3 4" key="1">
    <citation type="submission" date="2018-11" db="EMBL/GenBank/DDBJ databases">
        <title>Sequencing the genomes of 1000 actinobacteria strains.</title>
        <authorList>
            <person name="Klenk H.-P."/>
        </authorList>
    </citation>
    <scope>NUCLEOTIDE SEQUENCE [LARGE SCALE GENOMIC DNA]</scope>
    <source>
        <strain evidence="3 4">DSM 11294</strain>
    </source>
</reference>
<evidence type="ECO:0000313" key="3">
    <source>
        <dbReference type="EMBL" id="ROR72569.1"/>
    </source>
</evidence>
<dbReference type="GO" id="GO:0016791">
    <property type="term" value="F:phosphatase activity"/>
    <property type="evidence" value="ECO:0007669"/>
    <property type="project" value="TreeGrafter"/>
</dbReference>
<dbReference type="PANTHER" id="PTHR43156">
    <property type="entry name" value="STAGE II SPORULATION PROTEIN E-RELATED"/>
    <property type="match status" value="1"/>
</dbReference>
<dbReference type="Gene3D" id="3.60.40.10">
    <property type="entry name" value="PPM-type phosphatase domain"/>
    <property type="match status" value="1"/>
</dbReference>
<feature type="domain" description="PPM-type phosphatase" evidence="2">
    <location>
        <begin position="360"/>
        <end position="575"/>
    </location>
</feature>
<dbReference type="Gene3D" id="3.30.565.10">
    <property type="entry name" value="Histidine kinase-like ATPase, C-terminal domain"/>
    <property type="match status" value="1"/>
</dbReference>
<evidence type="ECO:0000256" key="1">
    <source>
        <dbReference type="ARBA" id="ARBA00022801"/>
    </source>
</evidence>
<name>A0A3N2BBD5_9MICO</name>
<keyword evidence="3" id="KW-0808">Transferase</keyword>
<dbReference type="InterPro" id="IPR001932">
    <property type="entry name" value="PPM-type_phosphatase-like_dom"/>
</dbReference>